<feature type="transmembrane region" description="Helical" evidence="6">
    <location>
        <begin position="361"/>
        <end position="380"/>
    </location>
</feature>
<reference evidence="8 9" key="1">
    <citation type="submission" date="2018-02" db="EMBL/GenBank/DDBJ databases">
        <title>novel marine gammaproteobacteria from coastal saline agro ecosystem.</title>
        <authorList>
            <person name="Krishnan R."/>
            <person name="Ramesh Kumar N."/>
        </authorList>
    </citation>
    <scope>NUCLEOTIDE SEQUENCE [LARGE SCALE GENOMIC DNA]</scope>
    <source>
        <strain evidence="8 9">228</strain>
    </source>
</reference>
<dbReference type="Gene3D" id="1.20.1250.20">
    <property type="entry name" value="MFS general substrate transporter like domains"/>
    <property type="match status" value="1"/>
</dbReference>
<name>A0A2S5KI90_9PROT</name>
<evidence type="ECO:0000313" key="9">
    <source>
        <dbReference type="Proteomes" id="UP000238196"/>
    </source>
</evidence>
<dbReference type="PANTHER" id="PTHR43124">
    <property type="entry name" value="PURINE EFFLUX PUMP PBUE"/>
    <property type="match status" value="1"/>
</dbReference>
<feature type="transmembrane region" description="Helical" evidence="6">
    <location>
        <begin position="246"/>
        <end position="265"/>
    </location>
</feature>
<keyword evidence="3 6" id="KW-0812">Transmembrane</keyword>
<feature type="transmembrane region" description="Helical" evidence="6">
    <location>
        <begin position="106"/>
        <end position="126"/>
    </location>
</feature>
<dbReference type="InterPro" id="IPR036259">
    <property type="entry name" value="MFS_trans_sf"/>
</dbReference>
<dbReference type="Pfam" id="PF07690">
    <property type="entry name" value="MFS_1"/>
    <property type="match status" value="1"/>
</dbReference>
<dbReference type="OrthoDB" id="9812189at2"/>
<comment type="caution">
    <text evidence="8">The sequence shown here is derived from an EMBL/GenBank/DDBJ whole genome shotgun (WGS) entry which is preliminary data.</text>
</comment>
<evidence type="ECO:0000256" key="2">
    <source>
        <dbReference type="ARBA" id="ARBA00022475"/>
    </source>
</evidence>
<dbReference type="PANTHER" id="PTHR43124:SF5">
    <property type="entry name" value="PURINE RIBONUCLEOSIDE EFFLUX PUMP NEPI"/>
    <property type="match status" value="1"/>
</dbReference>
<evidence type="ECO:0000256" key="4">
    <source>
        <dbReference type="ARBA" id="ARBA00022989"/>
    </source>
</evidence>
<feature type="transmembrane region" description="Helical" evidence="6">
    <location>
        <begin position="332"/>
        <end position="355"/>
    </location>
</feature>
<evidence type="ECO:0000256" key="5">
    <source>
        <dbReference type="ARBA" id="ARBA00023136"/>
    </source>
</evidence>
<accession>A0A2S5KI90</accession>
<feature type="domain" description="Major facilitator superfamily (MFS) profile" evidence="7">
    <location>
        <begin position="11"/>
        <end position="386"/>
    </location>
</feature>
<feature type="transmembrane region" description="Helical" evidence="6">
    <location>
        <begin position="49"/>
        <end position="66"/>
    </location>
</feature>
<proteinExistence type="predicted"/>
<evidence type="ECO:0000313" key="8">
    <source>
        <dbReference type="EMBL" id="PPC74086.1"/>
    </source>
</evidence>
<evidence type="ECO:0000256" key="6">
    <source>
        <dbReference type="SAM" id="Phobius"/>
    </source>
</evidence>
<dbReference type="CDD" id="cd17324">
    <property type="entry name" value="MFS_NepI_like"/>
    <property type="match status" value="1"/>
</dbReference>
<dbReference type="AlphaFoldDB" id="A0A2S5KI90"/>
<dbReference type="EMBL" id="PRLP01000167">
    <property type="protein sequence ID" value="PPC74086.1"/>
    <property type="molecule type" value="Genomic_DNA"/>
</dbReference>
<sequence length="394" mass="41285">MTVSTPTRWSAVWAMALGVFSLVTAEFLPASLLTPMGQSLAVSNGQAGQSVTVTAVVALIAGLLVVPSTRRFDRRSVLLSLSAMLIVSNVIVATAVSLPVLLAGRVLLGVALGSFWSLAAATTLRFVPESAVPRALSLIFSGVPLATICAAAVGSYLGALLGWRAVFWLAAGLGVAALLWQWLTLPSMPATPAQGQASLWQAVQRPHIGPGILAILLIFTAHFAAFTYIRPFLEGTLRVATDQLPLWLLSFGVANFIGTLLIGRWLDHRLRWVLRMAPLVMGVSIGLQVMDAGSSLLFAVAMLMLWALAFGATPVSWSTWSTRVAPTMADSTGALMASTCQLAISLGAACGGWLLDHSGPLAMLSGSAIVFVLAALMIFIRLPLPASTAQTAAE</sequence>
<keyword evidence="5 6" id="KW-0472">Membrane</keyword>
<dbReference type="InterPro" id="IPR011701">
    <property type="entry name" value="MFS"/>
</dbReference>
<dbReference type="InterPro" id="IPR050189">
    <property type="entry name" value="MFS_Efflux_Transporters"/>
</dbReference>
<keyword evidence="2" id="KW-1003">Cell membrane</keyword>
<evidence type="ECO:0000256" key="3">
    <source>
        <dbReference type="ARBA" id="ARBA00022692"/>
    </source>
</evidence>
<dbReference type="PROSITE" id="PS50850">
    <property type="entry name" value="MFS"/>
    <property type="match status" value="1"/>
</dbReference>
<dbReference type="SUPFAM" id="SSF103473">
    <property type="entry name" value="MFS general substrate transporter"/>
    <property type="match status" value="1"/>
</dbReference>
<gene>
    <name evidence="8" type="ORF">C4K68_27095</name>
</gene>
<feature type="transmembrane region" description="Helical" evidence="6">
    <location>
        <begin position="206"/>
        <end position="226"/>
    </location>
</feature>
<dbReference type="InterPro" id="IPR020846">
    <property type="entry name" value="MFS_dom"/>
</dbReference>
<feature type="transmembrane region" description="Helical" evidence="6">
    <location>
        <begin position="296"/>
        <end position="320"/>
    </location>
</feature>
<protein>
    <submittedName>
        <fullName evidence="8">MFS transporter</fullName>
    </submittedName>
</protein>
<evidence type="ECO:0000259" key="7">
    <source>
        <dbReference type="PROSITE" id="PS50850"/>
    </source>
</evidence>
<organism evidence="8 9">
    <name type="scientific">Proteobacteria bacterium 228</name>
    <dbReference type="NCBI Taxonomy" id="2083153"/>
    <lineage>
        <taxon>Bacteria</taxon>
        <taxon>Pseudomonadati</taxon>
        <taxon>Pseudomonadota</taxon>
    </lineage>
</organism>
<evidence type="ECO:0000256" key="1">
    <source>
        <dbReference type="ARBA" id="ARBA00004651"/>
    </source>
</evidence>
<feature type="transmembrane region" description="Helical" evidence="6">
    <location>
        <begin position="138"/>
        <end position="159"/>
    </location>
</feature>
<dbReference type="Proteomes" id="UP000238196">
    <property type="component" value="Unassembled WGS sequence"/>
</dbReference>
<comment type="subcellular location">
    <subcellularLocation>
        <location evidence="1">Cell membrane</location>
        <topology evidence="1">Multi-pass membrane protein</topology>
    </subcellularLocation>
</comment>
<dbReference type="GO" id="GO:0005886">
    <property type="term" value="C:plasma membrane"/>
    <property type="evidence" value="ECO:0007669"/>
    <property type="project" value="UniProtKB-SubCell"/>
</dbReference>
<keyword evidence="4 6" id="KW-1133">Transmembrane helix</keyword>
<feature type="transmembrane region" description="Helical" evidence="6">
    <location>
        <begin position="165"/>
        <end position="185"/>
    </location>
</feature>
<feature type="transmembrane region" description="Helical" evidence="6">
    <location>
        <begin position="78"/>
        <end position="100"/>
    </location>
</feature>
<dbReference type="GO" id="GO:0022857">
    <property type="term" value="F:transmembrane transporter activity"/>
    <property type="evidence" value="ECO:0007669"/>
    <property type="project" value="InterPro"/>
</dbReference>